<gene>
    <name evidence="1" type="ORF">NCTC13067_02422</name>
</gene>
<dbReference type="Proteomes" id="UP000255469">
    <property type="component" value="Unassembled WGS sequence"/>
</dbReference>
<evidence type="ECO:0000313" key="1">
    <source>
        <dbReference type="EMBL" id="SUB94549.1"/>
    </source>
</evidence>
<dbReference type="InterPro" id="IPR022385">
    <property type="entry name" value="Rhs_assc_core"/>
</dbReference>
<evidence type="ECO:0000313" key="2">
    <source>
        <dbReference type="Proteomes" id="UP000255469"/>
    </source>
</evidence>
<organism evidence="1 2">
    <name type="scientific">Prevotella denticola</name>
    <dbReference type="NCBI Taxonomy" id="28129"/>
    <lineage>
        <taxon>Bacteria</taxon>
        <taxon>Pseudomonadati</taxon>
        <taxon>Bacteroidota</taxon>
        <taxon>Bacteroidia</taxon>
        <taxon>Bacteroidales</taxon>
        <taxon>Prevotellaceae</taxon>
        <taxon>Prevotella</taxon>
    </lineage>
</organism>
<dbReference type="Gene3D" id="2.180.10.10">
    <property type="entry name" value="RHS repeat-associated core"/>
    <property type="match status" value="1"/>
</dbReference>
<dbReference type="NCBIfam" id="TIGR03696">
    <property type="entry name" value="Rhs_assc_core"/>
    <property type="match status" value="1"/>
</dbReference>
<reference evidence="1 2" key="1">
    <citation type="submission" date="2018-06" db="EMBL/GenBank/DDBJ databases">
        <authorList>
            <consortium name="Pathogen Informatics"/>
            <person name="Doyle S."/>
        </authorList>
    </citation>
    <scope>NUCLEOTIDE SEQUENCE [LARGE SCALE GENOMIC DNA]</scope>
    <source>
        <strain evidence="1 2">NCTC13067</strain>
    </source>
</reference>
<dbReference type="AlphaFoldDB" id="A0A379EDT0"/>
<name>A0A379EDT0_9BACT</name>
<sequence>MAEDREHFYHYDCEGNLVFKEFKEMALRGGIVAPINKERLETELYIYGQQRKRPSAFIPFKYQGQYEDAETGLYYNRFRYYDLDIVN</sequence>
<proteinExistence type="predicted"/>
<accession>A0A379EDT0</accession>
<dbReference type="EMBL" id="UGTM01000002">
    <property type="protein sequence ID" value="SUB94549.1"/>
    <property type="molecule type" value="Genomic_DNA"/>
</dbReference>
<protein>
    <submittedName>
        <fullName evidence="1">RHS repeat-associated core domain</fullName>
    </submittedName>
</protein>